<organism evidence="2 3">
    <name type="scientific">Brassica campestris</name>
    <name type="common">Field mustard</name>
    <dbReference type="NCBI Taxonomy" id="3711"/>
    <lineage>
        <taxon>Eukaryota</taxon>
        <taxon>Viridiplantae</taxon>
        <taxon>Streptophyta</taxon>
        <taxon>Embryophyta</taxon>
        <taxon>Tracheophyta</taxon>
        <taxon>Spermatophyta</taxon>
        <taxon>Magnoliopsida</taxon>
        <taxon>eudicotyledons</taxon>
        <taxon>Gunneridae</taxon>
        <taxon>Pentapetalae</taxon>
        <taxon>rosids</taxon>
        <taxon>malvids</taxon>
        <taxon>Brassicales</taxon>
        <taxon>Brassicaceae</taxon>
        <taxon>Brassiceae</taxon>
        <taxon>Brassica</taxon>
    </lineage>
</organism>
<accession>A0A8D9GAH1</accession>
<evidence type="ECO:0000313" key="2">
    <source>
        <dbReference type="EMBL" id="CAG7875188.1"/>
    </source>
</evidence>
<feature type="chain" id="PRO_5034736313" evidence="1">
    <location>
        <begin position="43"/>
        <end position="224"/>
    </location>
</feature>
<dbReference type="Proteomes" id="UP000694005">
    <property type="component" value="Chromosome A05"/>
</dbReference>
<feature type="signal peptide" evidence="1">
    <location>
        <begin position="1"/>
        <end position="42"/>
    </location>
</feature>
<dbReference type="Gramene" id="A05p17090.2_BraZ1">
    <property type="protein sequence ID" value="A05p17090.2_BraZ1.CDS"/>
    <property type="gene ID" value="A05g17090.2_BraZ1"/>
</dbReference>
<dbReference type="PANTHER" id="PTHR33880:SF3">
    <property type="entry name" value="TRANSFERASE, TRANSFERRING GLYCOSYL GROUPS"/>
    <property type="match status" value="1"/>
</dbReference>
<dbReference type="PANTHER" id="PTHR33880">
    <property type="entry name" value="EXPRESSED PROTEIN"/>
    <property type="match status" value="1"/>
</dbReference>
<name>A0A8D9GAH1_BRACM</name>
<dbReference type="EMBL" id="LS974621">
    <property type="protein sequence ID" value="CAG7875188.1"/>
    <property type="molecule type" value="Genomic_DNA"/>
</dbReference>
<protein>
    <submittedName>
        <fullName evidence="2">Uncharacterized protein</fullName>
    </submittedName>
</protein>
<gene>
    <name evidence="2" type="ORF">BRAPAZ1V2_A05P17090.2</name>
</gene>
<evidence type="ECO:0000313" key="3">
    <source>
        <dbReference type="Proteomes" id="UP000694005"/>
    </source>
</evidence>
<dbReference type="InterPro" id="IPR038941">
    <property type="entry name" value="At4g14100-like"/>
</dbReference>
<sequence length="224" mass="25937">MRMNGWAQEARRPEIEMAIRRPPPMVILIFLVFISGAQIATADEPVPAPWPHQFHALLFMNYSGDLSMIDLWYDWPNGRNFNIIQEQLGGITYDLEWNNGTSFFYTLDSSTSCRSAQLEVGILRPNWLDGANYLGQQLVNGFHCNVWEKVDFIWYYEDVETKRPVQWIFYTGREAHVMTFEVGAVLEDEKWQAPVYCFNKGPKKSLSTEGSLREFRGYKGMAVS</sequence>
<dbReference type="AlphaFoldDB" id="A0A8D9GAH1"/>
<proteinExistence type="predicted"/>
<keyword evidence="1" id="KW-0732">Signal</keyword>
<evidence type="ECO:0000256" key="1">
    <source>
        <dbReference type="SAM" id="SignalP"/>
    </source>
</evidence>
<reference evidence="2 3" key="1">
    <citation type="submission" date="2021-07" db="EMBL/GenBank/DDBJ databases">
        <authorList>
            <consortium name="Genoscope - CEA"/>
            <person name="William W."/>
        </authorList>
    </citation>
    <scope>NUCLEOTIDE SEQUENCE [LARGE SCALE GENOMIC DNA]</scope>
</reference>